<keyword evidence="3" id="KW-1185">Reference proteome</keyword>
<dbReference type="AlphaFoldDB" id="A0A2V2YD69"/>
<evidence type="ECO:0000313" key="2">
    <source>
        <dbReference type="EMBL" id="PWV89417.1"/>
    </source>
</evidence>
<name>A0A2V2YD69_9BACL</name>
<keyword evidence="1" id="KW-0472">Membrane</keyword>
<evidence type="ECO:0000313" key="3">
    <source>
        <dbReference type="Proteomes" id="UP000246635"/>
    </source>
</evidence>
<feature type="transmembrane region" description="Helical" evidence="1">
    <location>
        <begin position="46"/>
        <end position="66"/>
    </location>
</feature>
<dbReference type="EMBL" id="QGTQ01000045">
    <property type="protein sequence ID" value="PWV89417.1"/>
    <property type="molecule type" value="Genomic_DNA"/>
</dbReference>
<dbReference type="Proteomes" id="UP000246635">
    <property type="component" value="Unassembled WGS sequence"/>
</dbReference>
<sequence>MNKLRNYSSKYTTATSEEARLPFFIRLKGWADNGIITENSCMEARMYRSLLCFFIALIVLPPRYVYAVPDYVKFGEIAMRDTKTLPKCDHC</sequence>
<keyword evidence="1" id="KW-0812">Transmembrane</keyword>
<accession>A0A2V2YD69</accession>
<protein>
    <submittedName>
        <fullName evidence="2">Uncharacterized protein</fullName>
    </submittedName>
</protein>
<comment type="caution">
    <text evidence="2">The sequence shown here is derived from an EMBL/GenBank/DDBJ whole genome shotgun (WGS) entry which is preliminary data.</text>
</comment>
<evidence type="ECO:0000256" key="1">
    <source>
        <dbReference type="SAM" id="Phobius"/>
    </source>
</evidence>
<keyword evidence="1" id="KW-1133">Transmembrane helix</keyword>
<proteinExistence type="predicted"/>
<gene>
    <name evidence="2" type="ORF">DFQ01_14514</name>
</gene>
<organism evidence="2 3">
    <name type="scientific">Paenibacillus cellulosilyticus</name>
    <dbReference type="NCBI Taxonomy" id="375489"/>
    <lineage>
        <taxon>Bacteria</taxon>
        <taxon>Bacillati</taxon>
        <taxon>Bacillota</taxon>
        <taxon>Bacilli</taxon>
        <taxon>Bacillales</taxon>
        <taxon>Paenibacillaceae</taxon>
        <taxon>Paenibacillus</taxon>
    </lineage>
</organism>
<reference evidence="2 3" key="1">
    <citation type="submission" date="2018-05" db="EMBL/GenBank/DDBJ databases">
        <title>Genomic Encyclopedia of Type Strains, Phase III (KMG-III): the genomes of soil and plant-associated and newly described type strains.</title>
        <authorList>
            <person name="Whitman W."/>
        </authorList>
    </citation>
    <scope>NUCLEOTIDE SEQUENCE [LARGE SCALE GENOMIC DNA]</scope>
    <source>
        <strain evidence="2 3">CECT 5696</strain>
    </source>
</reference>